<keyword evidence="4" id="KW-0597">Phosphoprotein</keyword>
<comment type="function">
    <text evidence="8">The phosphoenolpyruvate-dependent sugar phosphotransferase system (sugar PTS), a major carbohydrate active transport system, catalyzes the phosphorylation of incoming sugar substrates concomitantly with their translocation across the cell membrane. The enzyme II UlaABC PTS system is involved in ascorbate transport.</text>
</comment>
<evidence type="ECO:0000256" key="9">
    <source>
        <dbReference type="ARBA" id="ARBA00041175"/>
    </source>
</evidence>
<evidence type="ECO:0000256" key="1">
    <source>
        <dbReference type="ARBA" id="ARBA00004496"/>
    </source>
</evidence>
<reference evidence="12 13" key="1">
    <citation type="submission" date="2017-07" db="EMBL/GenBank/DDBJ databases">
        <title>Comparative genomic analysis of Mesoplasma florum.</title>
        <authorList>
            <person name="Baby V."/>
            <person name="Lachance J.-C."/>
            <person name="Gagnon J."/>
            <person name="Lucier J.-F."/>
            <person name="Matteau D."/>
            <person name="Knight T.F."/>
            <person name="Rodrigue S."/>
        </authorList>
    </citation>
    <scope>NUCLEOTIDE SEQUENCE [LARGE SCALE GENOMIC DNA]</scope>
    <source>
        <strain evidence="12 13">CnuA-2</strain>
    </source>
</reference>
<organism evidence="12 13">
    <name type="scientific">Mesoplasma florum</name>
    <name type="common">Acholeplasma florum</name>
    <dbReference type="NCBI Taxonomy" id="2151"/>
    <lineage>
        <taxon>Bacteria</taxon>
        <taxon>Bacillati</taxon>
        <taxon>Mycoplasmatota</taxon>
        <taxon>Mollicutes</taxon>
        <taxon>Entomoplasmatales</taxon>
        <taxon>Entomoplasmataceae</taxon>
        <taxon>Mesoplasma</taxon>
    </lineage>
</organism>
<dbReference type="SUPFAM" id="SSF55804">
    <property type="entry name" value="Phoshotransferase/anion transport protein"/>
    <property type="match status" value="1"/>
</dbReference>
<evidence type="ECO:0000313" key="12">
    <source>
        <dbReference type="EMBL" id="AVN64372.1"/>
    </source>
</evidence>
<keyword evidence="6" id="KW-0598">Phosphotransferase system</keyword>
<evidence type="ECO:0000256" key="2">
    <source>
        <dbReference type="ARBA" id="ARBA00022448"/>
    </source>
</evidence>
<keyword evidence="5" id="KW-0808">Transferase</keyword>
<evidence type="ECO:0000256" key="7">
    <source>
        <dbReference type="ARBA" id="ARBA00022777"/>
    </source>
</evidence>
<keyword evidence="7" id="KW-0418">Kinase</keyword>
<evidence type="ECO:0000259" key="11">
    <source>
        <dbReference type="PROSITE" id="PS51094"/>
    </source>
</evidence>
<gene>
    <name evidence="12" type="ORF">CG003_01675</name>
</gene>
<dbReference type="InterPro" id="IPR016152">
    <property type="entry name" value="PTrfase/Anion_transptr"/>
</dbReference>
<name>A0A2R3P7B4_MESFO</name>
<evidence type="ECO:0000256" key="10">
    <source>
        <dbReference type="ARBA" id="ARBA00042072"/>
    </source>
</evidence>
<dbReference type="PANTHER" id="PTHR36203">
    <property type="entry name" value="ASCORBATE-SPECIFIC PTS SYSTEM EIIA COMPONENT"/>
    <property type="match status" value="1"/>
</dbReference>
<dbReference type="Proteomes" id="UP000239216">
    <property type="component" value="Chromosome"/>
</dbReference>
<dbReference type="PROSITE" id="PS51094">
    <property type="entry name" value="PTS_EIIA_TYPE_2"/>
    <property type="match status" value="1"/>
</dbReference>
<dbReference type="GO" id="GO:0016301">
    <property type="term" value="F:kinase activity"/>
    <property type="evidence" value="ECO:0007669"/>
    <property type="project" value="UniProtKB-KW"/>
</dbReference>
<evidence type="ECO:0000256" key="4">
    <source>
        <dbReference type="ARBA" id="ARBA00022553"/>
    </source>
</evidence>
<dbReference type="RefSeq" id="WP_036237563.1">
    <property type="nucleotide sequence ID" value="NZ_CP022513.1"/>
</dbReference>
<comment type="subcellular location">
    <subcellularLocation>
        <location evidence="1">Cytoplasm</location>
    </subcellularLocation>
</comment>
<dbReference type="AlphaFoldDB" id="A0A2R3P7B4"/>
<sequence>MKIFKKEFIQFADSVSDWKEALKLASKPLIENENVKSEFVEKLISETERLGPYYILAKDLALAHISPEESINKNGLSLLFLNNQVNFKNDSSGNVKFLFILAAVDGDSHLDILKDLSLAFGNKEFYEKFYNVKTFEDIIELTKILN</sequence>
<feature type="domain" description="PTS EIIA type-2" evidence="11">
    <location>
        <begin position="2"/>
        <end position="146"/>
    </location>
</feature>
<evidence type="ECO:0000256" key="6">
    <source>
        <dbReference type="ARBA" id="ARBA00022683"/>
    </source>
</evidence>
<keyword evidence="3" id="KW-0963">Cytoplasm</keyword>
<dbReference type="GO" id="GO:0009401">
    <property type="term" value="P:phosphoenolpyruvate-dependent sugar phosphotransferase system"/>
    <property type="evidence" value="ECO:0007669"/>
    <property type="project" value="UniProtKB-KW"/>
</dbReference>
<evidence type="ECO:0000256" key="5">
    <source>
        <dbReference type="ARBA" id="ARBA00022679"/>
    </source>
</evidence>
<dbReference type="Pfam" id="PF00359">
    <property type="entry name" value="PTS_EIIA_2"/>
    <property type="match status" value="1"/>
</dbReference>
<dbReference type="PANTHER" id="PTHR36203:SF1">
    <property type="entry name" value="ASCORBATE-SPECIFIC PTS SYSTEM EIIA COMPONENT"/>
    <property type="match status" value="1"/>
</dbReference>
<dbReference type="InterPro" id="IPR051351">
    <property type="entry name" value="Ascorbate-PTS_EIIA_comp"/>
</dbReference>
<evidence type="ECO:0000313" key="13">
    <source>
        <dbReference type="Proteomes" id="UP000239216"/>
    </source>
</evidence>
<accession>A0A2R3P7B4</accession>
<proteinExistence type="predicted"/>
<dbReference type="EMBL" id="CP022513">
    <property type="protein sequence ID" value="AVN64372.1"/>
    <property type="molecule type" value="Genomic_DNA"/>
</dbReference>
<keyword evidence="12" id="KW-0762">Sugar transport</keyword>
<dbReference type="Gene3D" id="3.40.930.10">
    <property type="entry name" value="Mannitol-specific EII, Chain A"/>
    <property type="match status" value="1"/>
</dbReference>
<evidence type="ECO:0000256" key="3">
    <source>
        <dbReference type="ARBA" id="ARBA00022490"/>
    </source>
</evidence>
<keyword evidence="2" id="KW-0813">Transport</keyword>
<evidence type="ECO:0000256" key="8">
    <source>
        <dbReference type="ARBA" id="ARBA00037387"/>
    </source>
</evidence>
<protein>
    <recommendedName>
        <fullName evidence="9">Ascorbate-specific PTS system EIIA component</fullName>
    </recommendedName>
    <alternativeName>
        <fullName evidence="10">Ascorbate-specific phosphotransferase enzyme IIA component</fullName>
    </alternativeName>
</protein>
<dbReference type="GO" id="GO:0005737">
    <property type="term" value="C:cytoplasm"/>
    <property type="evidence" value="ECO:0007669"/>
    <property type="project" value="UniProtKB-SubCell"/>
</dbReference>
<dbReference type="InterPro" id="IPR002178">
    <property type="entry name" value="PTS_EIIA_type-2_dom"/>
</dbReference>